<feature type="modified residue" description="4-aspartylphosphate" evidence="8">
    <location>
        <position position="66"/>
    </location>
</feature>
<protein>
    <submittedName>
        <fullName evidence="11">Transcriptional regulatory protein ZraR</fullName>
    </submittedName>
</protein>
<dbReference type="SMART" id="SM00448">
    <property type="entry name" value="REC"/>
    <property type="match status" value="1"/>
</dbReference>
<dbReference type="SUPFAM" id="SSF46689">
    <property type="entry name" value="Homeodomain-like"/>
    <property type="match status" value="1"/>
</dbReference>
<dbReference type="Proteomes" id="UP000196573">
    <property type="component" value="Unassembled WGS sequence"/>
</dbReference>
<evidence type="ECO:0000256" key="6">
    <source>
        <dbReference type="ARBA" id="ARBA00023125"/>
    </source>
</evidence>
<dbReference type="InterPro" id="IPR027417">
    <property type="entry name" value="P-loop_NTPase"/>
</dbReference>
<dbReference type="Gene3D" id="1.10.8.60">
    <property type="match status" value="1"/>
</dbReference>
<dbReference type="Gene3D" id="3.40.50.2300">
    <property type="match status" value="1"/>
</dbReference>
<dbReference type="PROSITE" id="PS50110">
    <property type="entry name" value="RESPONSE_REGULATORY"/>
    <property type="match status" value="1"/>
</dbReference>
<evidence type="ECO:0000256" key="4">
    <source>
        <dbReference type="ARBA" id="ARBA00023012"/>
    </source>
</evidence>
<dbReference type="SUPFAM" id="SSF52172">
    <property type="entry name" value="CheY-like"/>
    <property type="match status" value="1"/>
</dbReference>
<feature type="domain" description="Response regulatory" evidence="10">
    <location>
        <begin position="17"/>
        <end position="131"/>
    </location>
</feature>
<feature type="domain" description="Sigma-54 factor interaction" evidence="9">
    <location>
        <begin position="139"/>
        <end position="368"/>
    </location>
</feature>
<dbReference type="PROSITE" id="PS00688">
    <property type="entry name" value="SIGMA54_INTERACT_3"/>
    <property type="match status" value="1"/>
</dbReference>
<dbReference type="Pfam" id="PF00072">
    <property type="entry name" value="Response_reg"/>
    <property type="match status" value="1"/>
</dbReference>
<dbReference type="InterPro" id="IPR009057">
    <property type="entry name" value="Homeodomain-like_sf"/>
</dbReference>
<dbReference type="AlphaFoldDB" id="A0A1X7AMW2"/>
<dbReference type="Pfam" id="PF25601">
    <property type="entry name" value="AAA_lid_14"/>
    <property type="match status" value="1"/>
</dbReference>
<dbReference type="InterPro" id="IPR002197">
    <property type="entry name" value="HTH_Fis"/>
</dbReference>
<dbReference type="InterPro" id="IPR002078">
    <property type="entry name" value="Sigma_54_int"/>
</dbReference>
<dbReference type="PANTHER" id="PTHR32071">
    <property type="entry name" value="TRANSCRIPTIONAL REGULATORY PROTEIN"/>
    <property type="match status" value="1"/>
</dbReference>
<dbReference type="SUPFAM" id="SSF52540">
    <property type="entry name" value="P-loop containing nucleoside triphosphate hydrolases"/>
    <property type="match status" value="1"/>
</dbReference>
<dbReference type="InterPro" id="IPR001789">
    <property type="entry name" value="Sig_transdc_resp-reg_receiver"/>
</dbReference>
<dbReference type="FunFam" id="3.40.50.300:FF:000006">
    <property type="entry name" value="DNA-binding transcriptional regulator NtrC"/>
    <property type="match status" value="1"/>
</dbReference>
<keyword evidence="1 8" id="KW-0597">Phosphoprotein</keyword>
<dbReference type="CDD" id="cd00009">
    <property type="entry name" value="AAA"/>
    <property type="match status" value="1"/>
</dbReference>
<dbReference type="Gene3D" id="1.10.10.60">
    <property type="entry name" value="Homeodomain-like"/>
    <property type="match status" value="1"/>
</dbReference>
<keyword evidence="4" id="KW-0902">Two-component regulatory system</keyword>
<dbReference type="Gene3D" id="3.40.50.300">
    <property type="entry name" value="P-loop containing nucleotide triphosphate hydrolases"/>
    <property type="match status" value="1"/>
</dbReference>
<keyword evidence="2" id="KW-0547">Nucleotide-binding</keyword>
<evidence type="ECO:0000256" key="5">
    <source>
        <dbReference type="ARBA" id="ARBA00023015"/>
    </source>
</evidence>
<evidence type="ECO:0000313" key="11">
    <source>
        <dbReference type="EMBL" id="SMA49626.1"/>
    </source>
</evidence>
<keyword evidence="12" id="KW-1185">Reference proteome</keyword>
<evidence type="ECO:0000259" key="9">
    <source>
        <dbReference type="PROSITE" id="PS50045"/>
    </source>
</evidence>
<proteinExistence type="predicted"/>
<dbReference type="RefSeq" id="WP_242667354.1">
    <property type="nucleotide sequence ID" value="NZ_CBCSCN010000010.1"/>
</dbReference>
<accession>A0A1X7AMW2</accession>
<evidence type="ECO:0000259" key="10">
    <source>
        <dbReference type="PROSITE" id="PS50110"/>
    </source>
</evidence>
<dbReference type="InterPro" id="IPR011006">
    <property type="entry name" value="CheY-like_superfamily"/>
</dbReference>
<sequence>MTAALNMTSSSPPAPQHILVVEDDFRLRSALSDTLKLAGYNTCVAESGEQAMTFCSHHNFDAVISDINLPGMDGHTLLSKIRTEIPNTPVILMTGYADAEKAVSAMRAGASDYLVKPFPPARLLSRLKSVTPIKNGADWIAEAPATQRVKQLSERVACTDTSVLITGESGTGKEVLAQHIHQCSPRSAKPFVAVNCAALPESMLESILFGHEKGAFTGAAARHVGKFEQACGGTLFLDEIAEMPLLQQAKLLRALQEKEIERLGSHQPITVNVRLIAATNRDLAEEVRQGRFREDLFYRLNVFPLHLPPLRERREDIRPLAYFLLQRHNQALAGIPDEFSTQAMTAMEHYHWPGNIRELDNLVQRACVIATGVSIELDDLMLPAQTGTVIATGNTPIQQMAVASTLDNLPVSAKKRAEYQVVLETLQQYDGNRNDAADALGITSRMLRYKLARLREMGIKV</sequence>
<dbReference type="InterPro" id="IPR003593">
    <property type="entry name" value="AAA+_ATPase"/>
</dbReference>
<dbReference type="GO" id="GO:0006355">
    <property type="term" value="P:regulation of DNA-templated transcription"/>
    <property type="evidence" value="ECO:0007669"/>
    <property type="project" value="InterPro"/>
</dbReference>
<dbReference type="FunFam" id="3.40.50.2300:FF:000018">
    <property type="entry name" value="DNA-binding transcriptional regulator NtrC"/>
    <property type="match status" value="1"/>
</dbReference>
<dbReference type="Pfam" id="PF02954">
    <property type="entry name" value="HTH_8"/>
    <property type="match status" value="1"/>
</dbReference>
<keyword evidence="5" id="KW-0805">Transcription regulation</keyword>
<dbReference type="InterPro" id="IPR058031">
    <property type="entry name" value="AAA_lid_NorR"/>
</dbReference>
<gene>
    <name evidence="11" type="primary">zraR_1</name>
    <name evidence="11" type="ORF">EHSB41UT_03408</name>
</gene>
<dbReference type="PROSITE" id="PS50045">
    <property type="entry name" value="SIGMA54_INTERACT_4"/>
    <property type="match status" value="1"/>
</dbReference>
<dbReference type="PROSITE" id="PS00675">
    <property type="entry name" value="SIGMA54_INTERACT_1"/>
    <property type="match status" value="1"/>
</dbReference>
<reference evidence="11 12" key="1">
    <citation type="submission" date="2017-03" db="EMBL/GenBank/DDBJ databases">
        <authorList>
            <person name="Afonso C.L."/>
            <person name="Miller P.J."/>
            <person name="Scott M.A."/>
            <person name="Spackman E."/>
            <person name="Goraichik I."/>
            <person name="Dimitrov K.M."/>
            <person name="Suarez D.L."/>
            <person name="Swayne D.E."/>
        </authorList>
    </citation>
    <scope>NUCLEOTIDE SEQUENCE [LARGE SCALE GENOMIC DNA]</scope>
    <source>
        <strain evidence="11">SB41UT1</strain>
    </source>
</reference>
<dbReference type="CDD" id="cd00156">
    <property type="entry name" value="REC"/>
    <property type="match status" value="1"/>
</dbReference>
<name>A0A1X7AMW2_9GAMM</name>
<dbReference type="GO" id="GO:0005524">
    <property type="term" value="F:ATP binding"/>
    <property type="evidence" value="ECO:0007669"/>
    <property type="project" value="UniProtKB-KW"/>
</dbReference>
<evidence type="ECO:0000256" key="1">
    <source>
        <dbReference type="ARBA" id="ARBA00022553"/>
    </source>
</evidence>
<dbReference type="GO" id="GO:0000160">
    <property type="term" value="P:phosphorelay signal transduction system"/>
    <property type="evidence" value="ECO:0007669"/>
    <property type="project" value="UniProtKB-KW"/>
</dbReference>
<dbReference type="InterPro" id="IPR025944">
    <property type="entry name" value="Sigma_54_int_dom_CS"/>
</dbReference>
<dbReference type="EMBL" id="FWPT01000008">
    <property type="protein sequence ID" value="SMA49626.1"/>
    <property type="molecule type" value="Genomic_DNA"/>
</dbReference>
<evidence type="ECO:0000313" key="12">
    <source>
        <dbReference type="Proteomes" id="UP000196573"/>
    </source>
</evidence>
<keyword evidence="6" id="KW-0238">DNA-binding</keyword>
<dbReference type="SMART" id="SM00382">
    <property type="entry name" value="AAA"/>
    <property type="match status" value="1"/>
</dbReference>
<dbReference type="PANTHER" id="PTHR32071:SF21">
    <property type="entry name" value="TRANSCRIPTIONAL REGULATORY PROTEIN FLGR"/>
    <property type="match status" value="1"/>
</dbReference>
<evidence type="ECO:0000256" key="2">
    <source>
        <dbReference type="ARBA" id="ARBA00022741"/>
    </source>
</evidence>
<keyword evidence="7" id="KW-0804">Transcription</keyword>
<dbReference type="Pfam" id="PF00158">
    <property type="entry name" value="Sigma54_activat"/>
    <property type="match status" value="1"/>
</dbReference>
<evidence type="ECO:0000256" key="8">
    <source>
        <dbReference type="PROSITE-ProRule" id="PRU00169"/>
    </source>
</evidence>
<evidence type="ECO:0000256" key="7">
    <source>
        <dbReference type="ARBA" id="ARBA00023163"/>
    </source>
</evidence>
<evidence type="ECO:0000256" key="3">
    <source>
        <dbReference type="ARBA" id="ARBA00022840"/>
    </source>
</evidence>
<keyword evidence="3" id="KW-0067">ATP-binding</keyword>
<dbReference type="PRINTS" id="PR01590">
    <property type="entry name" value="HTHFIS"/>
</dbReference>
<organism evidence="11 12">
    <name type="scientific">Parendozoicomonas haliclonae</name>
    <dbReference type="NCBI Taxonomy" id="1960125"/>
    <lineage>
        <taxon>Bacteria</taxon>
        <taxon>Pseudomonadati</taxon>
        <taxon>Pseudomonadota</taxon>
        <taxon>Gammaproteobacteria</taxon>
        <taxon>Oceanospirillales</taxon>
        <taxon>Endozoicomonadaceae</taxon>
        <taxon>Parendozoicomonas</taxon>
    </lineage>
</organism>
<dbReference type="InterPro" id="IPR025662">
    <property type="entry name" value="Sigma_54_int_dom_ATP-bd_1"/>
</dbReference>
<dbReference type="GO" id="GO:0043565">
    <property type="term" value="F:sequence-specific DNA binding"/>
    <property type="evidence" value="ECO:0007669"/>
    <property type="project" value="InterPro"/>
</dbReference>